<reference evidence="2" key="1">
    <citation type="journal article" date="2015" name="Nat. Genet.">
        <title>The genome and transcriptome of the zoonotic hookworm Ancylostoma ceylanicum identify infection-specific gene families.</title>
        <authorList>
            <person name="Schwarz E.M."/>
            <person name="Hu Y."/>
            <person name="Antoshechkin I."/>
            <person name="Miller M.M."/>
            <person name="Sternberg P.W."/>
            <person name="Aroian R.V."/>
        </authorList>
    </citation>
    <scope>NUCLEOTIDE SEQUENCE</scope>
    <source>
        <strain evidence="2">HY135</strain>
    </source>
</reference>
<name>A0A016TKF0_9BILA</name>
<keyword evidence="2" id="KW-1185">Reference proteome</keyword>
<comment type="caution">
    <text evidence="1">The sequence shown here is derived from an EMBL/GenBank/DDBJ whole genome shotgun (WGS) entry which is preliminary data.</text>
</comment>
<sequence>MKYALARDSVIATRSLVENLVAATKSRRLKYARSYMKFAITMNKLTCKPAIKHECTVYSNNVAMISI</sequence>
<accession>A0A016TKF0</accession>
<dbReference type="EMBL" id="JARK01001431">
    <property type="protein sequence ID" value="EYC03195.1"/>
    <property type="molecule type" value="Genomic_DNA"/>
</dbReference>
<dbReference type="AlphaFoldDB" id="A0A016TKF0"/>
<evidence type="ECO:0000313" key="1">
    <source>
        <dbReference type="EMBL" id="EYC03195.1"/>
    </source>
</evidence>
<organism evidence="1 2">
    <name type="scientific">Ancylostoma ceylanicum</name>
    <dbReference type="NCBI Taxonomy" id="53326"/>
    <lineage>
        <taxon>Eukaryota</taxon>
        <taxon>Metazoa</taxon>
        <taxon>Ecdysozoa</taxon>
        <taxon>Nematoda</taxon>
        <taxon>Chromadorea</taxon>
        <taxon>Rhabditida</taxon>
        <taxon>Rhabditina</taxon>
        <taxon>Rhabditomorpha</taxon>
        <taxon>Strongyloidea</taxon>
        <taxon>Ancylostomatidae</taxon>
        <taxon>Ancylostomatinae</taxon>
        <taxon>Ancylostoma</taxon>
    </lineage>
</organism>
<proteinExistence type="predicted"/>
<protein>
    <submittedName>
        <fullName evidence="1">Uncharacterized protein</fullName>
    </submittedName>
</protein>
<dbReference type="Proteomes" id="UP000024635">
    <property type="component" value="Unassembled WGS sequence"/>
</dbReference>
<gene>
    <name evidence="1" type="primary">Acey_s0095.g2814</name>
    <name evidence="1" type="ORF">Y032_0095g2814</name>
</gene>
<evidence type="ECO:0000313" key="2">
    <source>
        <dbReference type="Proteomes" id="UP000024635"/>
    </source>
</evidence>